<comment type="caution">
    <text evidence="1">The sequence shown here is derived from an EMBL/GenBank/DDBJ whole genome shotgun (WGS) entry which is preliminary data.</text>
</comment>
<evidence type="ECO:0000313" key="2">
    <source>
        <dbReference type="Proteomes" id="UP000593579"/>
    </source>
</evidence>
<organism evidence="1 2">
    <name type="scientific">Gossypium gossypioides</name>
    <name type="common">Mexican cotton</name>
    <name type="synonym">Selera gossypioides</name>
    <dbReference type="NCBI Taxonomy" id="34282"/>
    <lineage>
        <taxon>Eukaryota</taxon>
        <taxon>Viridiplantae</taxon>
        <taxon>Streptophyta</taxon>
        <taxon>Embryophyta</taxon>
        <taxon>Tracheophyta</taxon>
        <taxon>Spermatophyta</taxon>
        <taxon>Magnoliopsida</taxon>
        <taxon>eudicotyledons</taxon>
        <taxon>Gunneridae</taxon>
        <taxon>Pentapetalae</taxon>
        <taxon>rosids</taxon>
        <taxon>malvids</taxon>
        <taxon>Malvales</taxon>
        <taxon>Malvaceae</taxon>
        <taxon>Malvoideae</taxon>
        <taxon>Gossypium</taxon>
    </lineage>
</organism>
<keyword evidence="2" id="KW-1185">Reference proteome</keyword>
<gene>
    <name evidence="1" type="ORF">Gogos_007920</name>
</gene>
<name>A0A7J9CA20_GOSGO</name>
<reference evidence="1 2" key="1">
    <citation type="journal article" date="2019" name="Genome Biol. Evol.">
        <title>Insights into the evolution of the New World diploid cottons (Gossypium, subgenus Houzingenia) based on genome sequencing.</title>
        <authorList>
            <person name="Grover C.E."/>
            <person name="Arick M.A. 2nd"/>
            <person name="Thrash A."/>
            <person name="Conover J.L."/>
            <person name="Sanders W.S."/>
            <person name="Peterson D.G."/>
            <person name="Frelichowski J.E."/>
            <person name="Scheffler J.A."/>
            <person name="Scheffler B.E."/>
            <person name="Wendel J.F."/>
        </authorList>
    </citation>
    <scope>NUCLEOTIDE SEQUENCE [LARGE SCALE GENOMIC DNA]</scope>
    <source>
        <strain evidence="1">5</strain>
        <tissue evidence="1">Leaf</tissue>
    </source>
</reference>
<dbReference type="EMBL" id="JABEZY010000009">
    <property type="protein sequence ID" value="MBA0745342.1"/>
    <property type="molecule type" value="Genomic_DNA"/>
</dbReference>
<accession>A0A7J9CA20</accession>
<protein>
    <submittedName>
        <fullName evidence="1">Uncharacterized protein</fullName>
    </submittedName>
</protein>
<evidence type="ECO:0000313" key="1">
    <source>
        <dbReference type="EMBL" id="MBA0745342.1"/>
    </source>
</evidence>
<sequence length="27" mass="3239">MFCMAWIRAIDPNCCNKIWSMLFFVVV</sequence>
<proteinExistence type="predicted"/>
<dbReference type="Proteomes" id="UP000593579">
    <property type="component" value="Unassembled WGS sequence"/>
</dbReference>
<dbReference type="AlphaFoldDB" id="A0A7J9CA20"/>